<feature type="transmembrane region" description="Helical" evidence="8">
    <location>
        <begin position="145"/>
        <end position="165"/>
    </location>
</feature>
<keyword evidence="11" id="KW-1185">Reference proteome</keyword>
<dbReference type="EMBL" id="WUMU01000030">
    <property type="protein sequence ID" value="MXN20504.1"/>
    <property type="molecule type" value="Genomic_DNA"/>
</dbReference>
<evidence type="ECO:0000256" key="4">
    <source>
        <dbReference type="ARBA" id="ARBA00022519"/>
    </source>
</evidence>
<evidence type="ECO:0000256" key="1">
    <source>
        <dbReference type="ARBA" id="ARBA00004429"/>
    </source>
</evidence>
<dbReference type="Gene3D" id="1.10.3720.10">
    <property type="entry name" value="MetI-like"/>
    <property type="match status" value="1"/>
</dbReference>
<proteinExistence type="inferred from homology"/>
<dbReference type="CDD" id="cd06261">
    <property type="entry name" value="TM_PBP2"/>
    <property type="match status" value="1"/>
</dbReference>
<dbReference type="PROSITE" id="PS50928">
    <property type="entry name" value="ABC_TM1"/>
    <property type="match status" value="1"/>
</dbReference>
<protein>
    <submittedName>
        <fullName evidence="10">ABC transporter permease subunit</fullName>
    </submittedName>
</protein>
<keyword evidence="7 8" id="KW-0472">Membrane</keyword>
<dbReference type="InterPro" id="IPR035906">
    <property type="entry name" value="MetI-like_sf"/>
</dbReference>
<evidence type="ECO:0000256" key="6">
    <source>
        <dbReference type="ARBA" id="ARBA00022989"/>
    </source>
</evidence>
<dbReference type="AlphaFoldDB" id="A0A6L7G8D4"/>
<evidence type="ECO:0000256" key="3">
    <source>
        <dbReference type="ARBA" id="ARBA00022475"/>
    </source>
</evidence>
<feature type="transmembrane region" description="Helical" evidence="8">
    <location>
        <begin position="109"/>
        <end position="133"/>
    </location>
</feature>
<dbReference type="Proteomes" id="UP000477911">
    <property type="component" value="Unassembled WGS sequence"/>
</dbReference>
<comment type="caution">
    <text evidence="10">The sequence shown here is derived from an EMBL/GenBank/DDBJ whole genome shotgun (WGS) entry which is preliminary data.</text>
</comment>
<name>A0A6L7G8D4_9RHOB</name>
<keyword evidence="2 8" id="KW-0813">Transport</keyword>
<dbReference type="PANTHER" id="PTHR43357:SF4">
    <property type="entry name" value="INNER MEMBRANE ABC TRANSPORTER PERMEASE PROTEIN YDCV"/>
    <property type="match status" value="1"/>
</dbReference>
<dbReference type="Pfam" id="PF00528">
    <property type="entry name" value="BPD_transp_1"/>
    <property type="match status" value="1"/>
</dbReference>
<evidence type="ECO:0000256" key="5">
    <source>
        <dbReference type="ARBA" id="ARBA00022692"/>
    </source>
</evidence>
<gene>
    <name evidence="10" type="ORF">GR170_21945</name>
</gene>
<dbReference type="GO" id="GO:0055085">
    <property type="term" value="P:transmembrane transport"/>
    <property type="evidence" value="ECO:0007669"/>
    <property type="project" value="InterPro"/>
</dbReference>
<evidence type="ECO:0000256" key="7">
    <source>
        <dbReference type="ARBA" id="ARBA00023136"/>
    </source>
</evidence>
<keyword evidence="3" id="KW-1003">Cell membrane</keyword>
<dbReference type="GO" id="GO:0005886">
    <property type="term" value="C:plasma membrane"/>
    <property type="evidence" value="ECO:0007669"/>
    <property type="project" value="UniProtKB-SubCell"/>
</dbReference>
<evidence type="ECO:0000313" key="11">
    <source>
        <dbReference type="Proteomes" id="UP000477911"/>
    </source>
</evidence>
<feature type="transmembrane region" description="Helical" evidence="8">
    <location>
        <begin position="77"/>
        <end position="97"/>
    </location>
</feature>
<comment type="subcellular location">
    <subcellularLocation>
        <location evidence="1">Cell inner membrane</location>
        <topology evidence="1">Multi-pass membrane protein</topology>
    </subcellularLocation>
    <subcellularLocation>
        <location evidence="8">Cell membrane</location>
        <topology evidence="8">Multi-pass membrane protein</topology>
    </subcellularLocation>
</comment>
<evidence type="ECO:0000259" key="9">
    <source>
        <dbReference type="PROSITE" id="PS50928"/>
    </source>
</evidence>
<comment type="similarity">
    <text evidence="8">Belongs to the binding-protein-dependent transport system permease family.</text>
</comment>
<dbReference type="InterPro" id="IPR000515">
    <property type="entry name" value="MetI-like"/>
</dbReference>
<feature type="transmembrane region" description="Helical" evidence="8">
    <location>
        <begin position="202"/>
        <end position="225"/>
    </location>
</feature>
<evidence type="ECO:0000256" key="8">
    <source>
        <dbReference type="RuleBase" id="RU363032"/>
    </source>
</evidence>
<accession>A0A6L7G8D4</accession>
<evidence type="ECO:0000256" key="2">
    <source>
        <dbReference type="ARBA" id="ARBA00022448"/>
    </source>
</evidence>
<feature type="domain" description="ABC transmembrane type-1" evidence="9">
    <location>
        <begin position="71"/>
        <end position="265"/>
    </location>
</feature>
<organism evidence="10 11">
    <name type="scientific">Pseudooceanicola albus</name>
    <dbReference type="NCBI Taxonomy" id="2692189"/>
    <lineage>
        <taxon>Bacteria</taxon>
        <taxon>Pseudomonadati</taxon>
        <taxon>Pseudomonadota</taxon>
        <taxon>Alphaproteobacteria</taxon>
        <taxon>Rhodobacterales</taxon>
        <taxon>Paracoccaceae</taxon>
        <taxon>Pseudooceanicola</taxon>
    </lineage>
</organism>
<dbReference type="SUPFAM" id="SSF161098">
    <property type="entry name" value="MetI-like"/>
    <property type="match status" value="1"/>
</dbReference>
<evidence type="ECO:0000313" key="10">
    <source>
        <dbReference type="EMBL" id="MXN20504.1"/>
    </source>
</evidence>
<feature type="transmembrane region" description="Helical" evidence="8">
    <location>
        <begin position="245"/>
        <end position="264"/>
    </location>
</feature>
<keyword evidence="5 8" id="KW-0812">Transmembrane</keyword>
<sequence>MKTWPHHESRSPSRLLFHALIVLLYLFLLLPVAAVTYVSFFDSQFLSFPPPGYTFHWFANALDQADFVSGFLTSTQVALVATVIGVVSGVLASLALVKFDFHGKAAIKVFLMAPLLVPGIVIGTALYVFFLQIAQMTGYNATRSMAGLVIAHVMLTIPWSVRLIVASMGMLDRSVEEAARNLGASAWTAFWRITLPRMRSGIVAAALFSFVVSFENLEVSVLLVSPGNTTLPIAMLQYLEWSMDPTLAAASTIQILIIGALLLISDRFVKLSQVV</sequence>
<reference evidence="10 11" key="1">
    <citation type="submission" date="2019-12" db="EMBL/GenBank/DDBJ databases">
        <authorList>
            <person name="Li M."/>
        </authorList>
    </citation>
    <scope>NUCLEOTIDE SEQUENCE [LARGE SCALE GENOMIC DNA]</scope>
    <source>
        <strain evidence="10 11">GBMRC 2024</strain>
    </source>
</reference>
<keyword evidence="4" id="KW-0997">Cell inner membrane</keyword>
<dbReference type="PANTHER" id="PTHR43357">
    <property type="entry name" value="INNER MEMBRANE ABC TRANSPORTER PERMEASE PROTEIN YDCV"/>
    <property type="match status" value="1"/>
</dbReference>
<keyword evidence="6 8" id="KW-1133">Transmembrane helix</keyword>